<gene>
    <name evidence="1" type="ORF">MUK42_25444</name>
</gene>
<keyword evidence="2" id="KW-1185">Reference proteome</keyword>
<dbReference type="EMBL" id="CP097506">
    <property type="protein sequence ID" value="URD97325.1"/>
    <property type="molecule type" value="Genomic_DNA"/>
</dbReference>
<accession>A0A9E7FKC4</accession>
<name>A0A9E7FKC4_9LILI</name>
<protein>
    <submittedName>
        <fullName evidence="1">Uncharacterized protein</fullName>
    </submittedName>
</protein>
<organism evidence="1 2">
    <name type="scientific">Musa troglodytarum</name>
    <name type="common">fe'i banana</name>
    <dbReference type="NCBI Taxonomy" id="320322"/>
    <lineage>
        <taxon>Eukaryota</taxon>
        <taxon>Viridiplantae</taxon>
        <taxon>Streptophyta</taxon>
        <taxon>Embryophyta</taxon>
        <taxon>Tracheophyta</taxon>
        <taxon>Spermatophyta</taxon>
        <taxon>Magnoliopsida</taxon>
        <taxon>Liliopsida</taxon>
        <taxon>Zingiberales</taxon>
        <taxon>Musaceae</taxon>
        <taxon>Musa</taxon>
    </lineage>
</organism>
<evidence type="ECO:0000313" key="2">
    <source>
        <dbReference type="Proteomes" id="UP001055439"/>
    </source>
</evidence>
<reference evidence="1" key="1">
    <citation type="submission" date="2022-05" db="EMBL/GenBank/DDBJ databases">
        <title>The Musa troglodytarum L. genome provides insights into the mechanism of non-climacteric behaviour and enrichment of carotenoids.</title>
        <authorList>
            <person name="Wang J."/>
        </authorList>
    </citation>
    <scope>NUCLEOTIDE SEQUENCE</scope>
    <source>
        <tissue evidence="1">Leaf</tissue>
    </source>
</reference>
<dbReference type="AlphaFoldDB" id="A0A9E7FKC4"/>
<evidence type="ECO:0000313" key="1">
    <source>
        <dbReference type="EMBL" id="URD97325.1"/>
    </source>
</evidence>
<dbReference type="Proteomes" id="UP001055439">
    <property type="component" value="Chromosome 4"/>
</dbReference>
<proteinExistence type="predicted"/>
<sequence length="99" mass="11160">MSNWGIPSGVGRRGLVASIYRALMSRGTLDTCQLSMIQGPNGQAQRSRHALCRSSATALLLEQVIQHDAESILSNHRTEKKLLRQINFDIRKVYKEEDH</sequence>